<dbReference type="GeneID" id="41967998"/>
<evidence type="ECO:0000313" key="2">
    <source>
        <dbReference type="EMBL" id="TPX14157.1"/>
    </source>
</evidence>
<keyword evidence="3" id="KW-1185">Reference proteome</keyword>
<dbReference type="AlphaFoldDB" id="A0A507B333"/>
<reference evidence="2 3" key="1">
    <citation type="submission" date="2019-06" db="EMBL/GenBank/DDBJ databases">
        <title>Draft genome sequence of the filamentous fungus Phialemoniopsis curvata isolated from diesel fuel.</title>
        <authorList>
            <person name="Varaljay V.A."/>
            <person name="Lyon W.J."/>
            <person name="Crouch A.L."/>
            <person name="Drake C.E."/>
            <person name="Hollomon J.M."/>
            <person name="Nadeau L.J."/>
            <person name="Nunn H.S."/>
            <person name="Stevenson B.S."/>
            <person name="Bojanowski C.L."/>
            <person name="Crookes-Goodson W.J."/>
        </authorList>
    </citation>
    <scope>NUCLEOTIDE SEQUENCE [LARGE SCALE GENOMIC DNA]</scope>
    <source>
        <strain evidence="2 3">D216</strain>
    </source>
</reference>
<feature type="compositionally biased region" description="Low complexity" evidence="1">
    <location>
        <begin position="17"/>
        <end position="26"/>
    </location>
</feature>
<dbReference type="RefSeq" id="XP_030995868.1">
    <property type="nucleotide sequence ID" value="XM_031140047.1"/>
</dbReference>
<name>A0A507B333_9PEZI</name>
<dbReference type="Proteomes" id="UP000319257">
    <property type="component" value="Unassembled WGS sequence"/>
</dbReference>
<evidence type="ECO:0000256" key="1">
    <source>
        <dbReference type="SAM" id="MobiDB-lite"/>
    </source>
</evidence>
<organism evidence="2 3">
    <name type="scientific">Thyridium curvatum</name>
    <dbReference type="NCBI Taxonomy" id="1093900"/>
    <lineage>
        <taxon>Eukaryota</taxon>
        <taxon>Fungi</taxon>
        <taxon>Dikarya</taxon>
        <taxon>Ascomycota</taxon>
        <taxon>Pezizomycotina</taxon>
        <taxon>Sordariomycetes</taxon>
        <taxon>Sordariomycetidae</taxon>
        <taxon>Thyridiales</taxon>
        <taxon>Thyridiaceae</taxon>
        <taxon>Thyridium</taxon>
    </lineage>
</organism>
<feature type="region of interest" description="Disordered" evidence="1">
    <location>
        <begin position="221"/>
        <end position="243"/>
    </location>
</feature>
<feature type="compositionally biased region" description="Basic and acidic residues" evidence="1">
    <location>
        <begin position="231"/>
        <end position="243"/>
    </location>
</feature>
<gene>
    <name evidence="2" type="ORF">E0L32_000551</name>
</gene>
<feature type="compositionally biased region" description="Low complexity" evidence="1">
    <location>
        <begin position="56"/>
        <end position="68"/>
    </location>
</feature>
<feature type="region of interest" description="Disordered" evidence="1">
    <location>
        <begin position="1"/>
        <end position="70"/>
    </location>
</feature>
<dbReference type="EMBL" id="SKBQ01000002">
    <property type="protein sequence ID" value="TPX14157.1"/>
    <property type="molecule type" value="Genomic_DNA"/>
</dbReference>
<comment type="caution">
    <text evidence="2">The sequence shown here is derived from an EMBL/GenBank/DDBJ whole genome shotgun (WGS) entry which is preliminary data.</text>
</comment>
<sequence>MGSCLSVSLNESEMAQSPSRTSRSSSENGPEQVEMSAMAGARREAANSSGCMPADGGSSSRAGSSWSGETALTAVEEAEYANSYSTIELGDPPRFVEHLPESPKLGGSASFKFLGSTPARHRAGEQIDYAPSLERELERVAFLRKLCDWDDRFLSPEEVERSKRLQEESERFMDGHFRSRPLGWNDRFLQIFCCVDPYDRAAHPMFDPEFCAREEARERRAEERRRKKEERRREKEERRRGRE</sequence>
<protein>
    <submittedName>
        <fullName evidence="2">Uncharacterized protein</fullName>
    </submittedName>
</protein>
<accession>A0A507B333</accession>
<evidence type="ECO:0000313" key="3">
    <source>
        <dbReference type="Proteomes" id="UP000319257"/>
    </source>
</evidence>
<feature type="compositionally biased region" description="Polar residues" evidence="1">
    <location>
        <begin position="1"/>
        <end position="16"/>
    </location>
</feature>
<dbReference type="InParanoid" id="A0A507B333"/>
<proteinExistence type="predicted"/>